<protein>
    <submittedName>
        <fullName evidence="1">Uncharacterized protein</fullName>
    </submittedName>
</protein>
<evidence type="ECO:0000313" key="2">
    <source>
        <dbReference type="Proteomes" id="UP000065521"/>
    </source>
</evidence>
<gene>
    <name evidence="1" type="ORF">WI38_19650</name>
</gene>
<organism evidence="1 2">
    <name type="scientific">Burkholderia ubonensis</name>
    <dbReference type="NCBI Taxonomy" id="101571"/>
    <lineage>
        <taxon>Bacteria</taxon>
        <taxon>Pseudomonadati</taxon>
        <taxon>Pseudomonadota</taxon>
        <taxon>Betaproteobacteria</taxon>
        <taxon>Burkholderiales</taxon>
        <taxon>Burkholderiaceae</taxon>
        <taxon>Burkholderia</taxon>
        <taxon>Burkholderia cepacia complex</taxon>
    </lineage>
</organism>
<dbReference type="EMBL" id="LOTN01000037">
    <property type="protein sequence ID" value="KUZ88390.1"/>
    <property type="molecule type" value="Genomic_DNA"/>
</dbReference>
<sequence length="103" mass="11645">MSIRVVPGLKREIAETLGRYFEARGMPFHIEERPAGVLHVGFEADGHPAAVTVTFDEDAFAAFEQWDIEQKRRALLRLAVEFAELMARRSPTACAGDFHVNRF</sequence>
<proteinExistence type="predicted"/>
<evidence type="ECO:0000313" key="1">
    <source>
        <dbReference type="EMBL" id="KUZ88390.1"/>
    </source>
</evidence>
<accession>A0A102LH80</accession>
<dbReference type="Proteomes" id="UP000065521">
    <property type="component" value="Unassembled WGS sequence"/>
</dbReference>
<reference evidence="1 2" key="1">
    <citation type="submission" date="2015-11" db="EMBL/GenBank/DDBJ databases">
        <title>Expanding the genomic diversity of Burkholderia species for the development of highly accurate diagnostics.</title>
        <authorList>
            <person name="Sahl J."/>
            <person name="Keim P."/>
            <person name="Wagner D."/>
        </authorList>
    </citation>
    <scope>NUCLEOTIDE SEQUENCE [LARGE SCALE GENOMIC DNA]</scope>
    <source>
        <strain evidence="1 2">RF32-BP4</strain>
    </source>
</reference>
<name>A0A102LH80_9BURK</name>
<dbReference type="AlphaFoldDB" id="A0A102LH80"/>
<comment type="caution">
    <text evidence="1">The sequence shown here is derived from an EMBL/GenBank/DDBJ whole genome shotgun (WGS) entry which is preliminary data.</text>
</comment>
<dbReference type="RefSeq" id="WP_059634662.1">
    <property type="nucleotide sequence ID" value="NZ_LOTK01000052.1"/>
</dbReference>